<dbReference type="Proteomes" id="UP000243778">
    <property type="component" value="Unassembled WGS sequence"/>
</dbReference>
<accession>A0A1H2THE7</accession>
<proteinExistence type="inferred from homology"/>
<name>A0A1H2THE7_9PSED</name>
<dbReference type="PANTHER" id="PTHR42901:SF1">
    <property type="entry name" value="ALCOHOL DEHYDROGENASE"/>
    <property type="match status" value="1"/>
</dbReference>
<dbReference type="GO" id="GO:0016491">
    <property type="term" value="F:oxidoreductase activity"/>
    <property type="evidence" value="ECO:0007669"/>
    <property type="project" value="UniProtKB-KW"/>
</dbReference>
<dbReference type="OrthoDB" id="9810734at2"/>
<evidence type="ECO:0000313" key="4">
    <source>
        <dbReference type="EMBL" id="SDW42659.1"/>
    </source>
</evidence>
<evidence type="ECO:0000313" key="5">
    <source>
        <dbReference type="Proteomes" id="UP000243778"/>
    </source>
</evidence>
<evidence type="ECO:0008006" key="6">
    <source>
        <dbReference type="Google" id="ProtNLM"/>
    </source>
</evidence>
<dbReference type="Gene3D" id="3.40.50.720">
    <property type="entry name" value="NAD(P)-binding Rossmann-like Domain"/>
    <property type="match status" value="1"/>
</dbReference>
<dbReference type="PRINTS" id="PR00080">
    <property type="entry name" value="SDRFAMILY"/>
</dbReference>
<dbReference type="EMBL" id="FNNU01000001">
    <property type="protein sequence ID" value="SDW42659.1"/>
    <property type="molecule type" value="Genomic_DNA"/>
</dbReference>
<protein>
    <recommendedName>
        <fullName evidence="6">SDR family oxidoreductase</fullName>
    </recommendedName>
</protein>
<dbReference type="SUPFAM" id="SSF51735">
    <property type="entry name" value="NAD(P)-binding Rossmann-fold domains"/>
    <property type="match status" value="1"/>
</dbReference>
<dbReference type="PIRSF" id="PIRSF000126">
    <property type="entry name" value="11-beta-HSD1"/>
    <property type="match status" value="1"/>
</dbReference>
<dbReference type="PRINTS" id="PR00081">
    <property type="entry name" value="GDHRDH"/>
</dbReference>
<dbReference type="CDD" id="cd05233">
    <property type="entry name" value="SDR_c"/>
    <property type="match status" value="1"/>
</dbReference>
<dbReference type="PANTHER" id="PTHR42901">
    <property type="entry name" value="ALCOHOL DEHYDROGENASE"/>
    <property type="match status" value="1"/>
</dbReference>
<keyword evidence="2" id="KW-0560">Oxidoreductase</keyword>
<evidence type="ECO:0000256" key="2">
    <source>
        <dbReference type="ARBA" id="ARBA00023002"/>
    </source>
</evidence>
<dbReference type="STRING" id="1007099.SAMN05216287_0968"/>
<gene>
    <name evidence="4" type="ORF">SAMN05216287_0968</name>
</gene>
<evidence type="ECO:0000256" key="1">
    <source>
        <dbReference type="ARBA" id="ARBA00006484"/>
    </source>
</evidence>
<evidence type="ECO:0000256" key="3">
    <source>
        <dbReference type="RuleBase" id="RU000363"/>
    </source>
</evidence>
<reference evidence="5" key="1">
    <citation type="submission" date="2016-10" db="EMBL/GenBank/DDBJ databases">
        <authorList>
            <person name="Varghese N."/>
            <person name="Submissions S."/>
        </authorList>
    </citation>
    <scope>NUCLEOTIDE SEQUENCE [LARGE SCALE GENOMIC DNA]</scope>
    <source>
        <strain evidence="5">NRRL B-59562</strain>
    </source>
</reference>
<organism evidence="4 5">
    <name type="scientific">Pseudomonas kuykendallii</name>
    <dbReference type="NCBI Taxonomy" id="1007099"/>
    <lineage>
        <taxon>Bacteria</taxon>
        <taxon>Pseudomonadati</taxon>
        <taxon>Pseudomonadota</taxon>
        <taxon>Gammaproteobacteria</taxon>
        <taxon>Pseudomonadales</taxon>
        <taxon>Pseudomonadaceae</taxon>
        <taxon>Pseudomonas</taxon>
    </lineage>
</organism>
<dbReference type="InterPro" id="IPR020904">
    <property type="entry name" value="Sc_DH/Rdtase_CS"/>
</dbReference>
<dbReference type="InterPro" id="IPR036291">
    <property type="entry name" value="NAD(P)-bd_dom_sf"/>
</dbReference>
<keyword evidence="5" id="KW-1185">Reference proteome</keyword>
<dbReference type="InterPro" id="IPR002347">
    <property type="entry name" value="SDR_fam"/>
</dbReference>
<comment type="similarity">
    <text evidence="1 3">Belongs to the short-chain dehydrogenases/reductases (SDR) family.</text>
</comment>
<dbReference type="Pfam" id="PF00106">
    <property type="entry name" value="adh_short"/>
    <property type="match status" value="1"/>
</dbReference>
<dbReference type="PROSITE" id="PS00061">
    <property type="entry name" value="ADH_SHORT"/>
    <property type="match status" value="1"/>
</dbReference>
<dbReference type="AlphaFoldDB" id="A0A1H2THE7"/>
<sequence>MSVPSRKGVALVTGASSGIGAGYAQRLAQRGYDLLLVARDEQRLNALAARLGSETGVKVEVLRADLTDKADLLRVEQRLRSDDSISLLVNNAGIAVKGTTLETDLDAFEQMVQLNVVALTRLAIAAGTRFGAAAGGTLINIASVLALAPELFNGPYNATKAYVLSLTQSLQNELVPLGVRVQAVLPGATRTEIWERAGLDVDGFPASMVMETMEMVDAALAGLDLGENVTIPALPDVADWEAFAAARLKLMPNLSLSQAAKRYKSAGEDAA</sequence>
<dbReference type="RefSeq" id="WP_090225057.1">
    <property type="nucleotide sequence ID" value="NZ_FNNU01000001.1"/>
</dbReference>